<dbReference type="InterPro" id="IPR036865">
    <property type="entry name" value="CRAL-TRIO_dom_sf"/>
</dbReference>
<dbReference type="GO" id="GO:0003677">
    <property type="term" value="F:DNA binding"/>
    <property type="evidence" value="ECO:0007669"/>
    <property type="project" value="InterPro"/>
</dbReference>
<keyword evidence="4" id="KW-1185">Reference proteome</keyword>
<dbReference type="Pfam" id="PF01498">
    <property type="entry name" value="HTH_Tnp_Tc3_2"/>
    <property type="match status" value="1"/>
</dbReference>
<dbReference type="Gene3D" id="3.40.525.10">
    <property type="entry name" value="CRAL-TRIO lipid binding domain"/>
    <property type="match status" value="1"/>
</dbReference>
<dbReference type="Gene3D" id="3.30.420.10">
    <property type="entry name" value="Ribonuclease H-like superfamily/Ribonuclease H"/>
    <property type="match status" value="1"/>
</dbReference>
<reference evidence="3" key="1">
    <citation type="submission" date="2020-08" db="EMBL/GenBank/DDBJ databases">
        <title>Multicomponent nature underlies the extraordinary mechanical properties of spider dragline silk.</title>
        <authorList>
            <person name="Kono N."/>
            <person name="Nakamura H."/>
            <person name="Mori M."/>
            <person name="Yoshida Y."/>
            <person name="Ohtoshi R."/>
            <person name="Malay A.D."/>
            <person name="Moran D.A.P."/>
            <person name="Tomita M."/>
            <person name="Numata K."/>
            <person name="Arakawa K."/>
        </authorList>
    </citation>
    <scope>NUCLEOTIDE SEQUENCE</scope>
</reference>
<sequence>MSSRHHIDDFMRGRIIGKIEEGRKITDVAREFDIAHSVVSRLWKSFKTTGMCSRRHGGGRVRNTTPAEDRYIVLSAKRNRCTTAQQVENQFLAASGKQIFRKTVARRLRGGGLYARRPVVCVPLTRQHRTARLQWCREHHNWTEQDWACVLFSDESRFSLSSDCRRQLIWRESGTAYSPENIQVNDRYPTCSIMVWAGIMINGRTRLHVVANGTMTGQRYIDEVLLPHVRLFRGAVGDKFVFMDDNATCHRTLVVQDCLDSEDALGRQVAGQNYPPTNKNTLIRALTEQWDKLPQQLLDNVVQSMLIVFLVEYHLLPIMAEKYEEMMKAKGFLPYHLDTLPAKFIQIAKAELGETDEIRQTALEQFRKRILEDKKLKCLTDDKFLFQFLRARKYNVDKAMGLVKNYFKLLTSYPQFFETLDKEKIYKLASSNFINILPYRDNEGGLVVTIKMENWDPDDADVNVLFSTVVAFFFCLETYPANQICGIRIVFDAKYFSLKHMRCLIPRYVPLIAKALRNCLPVRFKSIHVVNEADIFRHVWSILKIALSEKIKSRIFFHGRNMMEVHKFIPKEVLPQEYAGDCTSYNDYLVKEVDKIYDRFTMMINIFFS</sequence>
<dbReference type="InterPro" id="IPR036273">
    <property type="entry name" value="CRAL/TRIO_N_dom_sf"/>
</dbReference>
<dbReference type="InterPro" id="IPR009057">
    <property type="entry name" value="Homeodomain-like_sf"/>
</dbReference>
<name>A0A8X6UTV7_TRICX</name>
<protein>
    <submittedName>
        <fullName evidence="3">Alpha-tocopherol transfer protein-like</fullName>
    </submittedName>
</protein>
<dbReference type="InterPro" id="IPR001251">
    <property type="entry name" value="CRAL-TRIO_dom"/>
</dbReference>
<dbReference type="EMBL" id="BMAU01021035">
    <property type="protein sequence ID" value="GFX87493.1"/>
    <property type="molecule type" value="Genomic_DNA"/>
</dbReference>
<dbReference type="GO" id="GO:0006313">
    <property type="term" value="P:DNA transposition"/>
    <property type="evidence" value="ECO:0007669"/>
    <property type="project" value="InterPro"/>
</dbReference>
<evidence type="ECO:0000259" key="2">
    <source>
        <dbReference type="PROSITE" id="PS50191"/>
    </source>
</evidence>
<organism evidence="3 4">
    <name type="scientific">Trichonephila clavipes</name>
    <name type="common">Golden silk orbweaver</name>
    <name type="synonym">Nephila clavipes</name>
    <dbReference type="NCBI Taxonomy" id="2585209"/>
    <lineage>
        <taxon>Eukaryota</taxon>
        <taxon>Metazoa</taxon>
        <taxon>Ecdysozoa</taxon>
        <taxon>Arthropoda</taxon>
        <taxon>Chelicerata</taxon>
        <taxon>Arachnida</taxon>
        <taxon>Araneae</taxon>
        <taxon>Araneomorphae</taxon>
        <taxon>Entelegynae</taxon>
        <taxon>Araneoidea</taxon>
        <taxon>Nephilidae</taxon>
        <taxon>Trichonephila</taxon>
    </lineage>
</organism>
<dbReference type="CDD" id="cd00170">
    <property type="entry name" value="SEC14"/>
    <property type="match status" value="1"/>
</dbReference>
<dbReference type="GO" id="GO:1902936">
    <property type="term" value="F:phosphatidylinositol bisphosphate binding"/>
    <property type="evidence" value="ECO:0007669"/>
    <property type="project" value="TreeGrafter"/>
</dbReference>
<dbReference type="Gene3D" id="1.10.8.20">
    <property type="entry name" value="N-terminal domain of phosphatidylinositol transfer protein sec14p"/>
    <property type="match status" value="1"/>
</dbReference>
<dbReference type="Gene3D" id="1.20.5.1200">
    <property type="entry name" value="Alpha-tocopherol transfer"/>
    <property type="match status" value="1"/>
</dbReference>
<dbReference type="InterPro" id="IPR002492">
    <property type="entry name" value="Transposase_Tc1-like"/>
</dbReference>
<dbReference type="SUPFAM" id="SSF46938">
    <property type="entry name" value="CRAL/TRIO N-terminal domain"/>
    <property type="match status" value="1"/>
</dbReference>
<dbReference type="SMART" id="SM01100">
    <property type="entry name" value="CRAL_TRIO_N"/>
    <property type="match status" value="1"/>
</dbReference>
<dbReference type="GO" id="GO:0015074">
    <property type="term" value="P:DNA integration"/>
    <property type="evidence" value="ECO:0007669"/>
    <property type="project" value="InterPro"/>
</dbReference>
<dbReference type="Pfam" id="PF00650">
    <property type="entry name" value="CRAL_TRIO"/>
    <property type="match status" value="1"/>
</dbReference>
<evidence type="ECO:0000313" key="3">
    <source>
        <dbReference type="EMBL" id="GFX87493.1"/>
    </source>
</evidence>
<dbReference type="InterPro" id="IPR011074">
    <property type="entry name" value="CRAL/TRIO_N_dom"/>
</dbReference>
<dbReference type="InterPro" id="IPR036397">
    <property type="entry name" value="RNaseH_sf"/>
</dbReference>
<accession>A0A8X6UTV7</accession>
<dbReference type="SUPFAM" id="SSF46689">
    <property type="entry name" value="Homeodomain-like"/>
    <property type="match status" value="1"/>
</dbReference>
<dbReference type="PANTHER" id="PTHR10174:SF130">
    <property type="entry name" value="ALPHA-TOCOPHEROL TRANSFER PROTEIN-LIKE"/>
    <property type="match status" value="1"/>
</dbReference>
<feature type="domain" description="CRAL-TRIO" evidence="2">
    <location>
        <begin position="421"/>
        <end position="586"/>
    </location>
</feature>
<dbReference type="AlphaFoldDB" id="A0A8X6UTV7"/>
<dbReference type="SMART" id="SM00516">
    <property type="entry name" value="SEC14"/>
    <property type="match status" value="1"/>
</dbReference>
<dbReference type="SUPFAM" id="SSF52087">
    <property type="entry name" value="CRAL/TRIO domain"/>
    <property type="match status" value="1"/>
</dbReference>
<dbReference type="PANTHER" id="PTHR10174">
    <property type="entry name" value="ALPHA-TOCOPHEROL TRANSFER PROTEIN-RELATED"/>
    <property type="match status" value="1"/>
</dbReference>
<comment type="caution">
    <text evidence="3">The sequence shown here is derived from an EMBL/GenBank/DDBJ whole genome shotgun (WGS) entry which is preliminary data.</text>
</comment>
<dbReference type="PRINTS" id="PR00180">
    <property type="entry name" value="CRETINALDHBP"/>
</dbReference>
<gene>
    <name evidence="3" type="primary">TTPAL</name>
    <name evidence="3" type="ORF">TNCV_1330261</name>
</gene>
<evidence type="ECO:0000313" key="4">
    <source>
        <dbReference type="Proteomes" id="UP000887159"/>
    </source>
</evidence>
<dbReference type="GO" id="GO:0016020">
    <property type="term" value="C:membrane"/>
    <property type="evidence" value="ECO:0007669"/>
    <property type="project" value="TreeGrafter"/>
</dbReference>
<evidence type="ECO:0000256" key="1">
    <source>
        <dbReference type="ARBA" id="ARBA00004123"/>
    </source>
</evidence>
<comment type="subcellular location">
    <subcellularLocation>
        <location evidence="1">Nucleus</location>
    </subcellularLocation>
</comment>
<proteinExistence type="predicted"/>
<dbReference type="Proteomes" id="UP000887159">
    <property type="component" value="Unassembled WGS sequence"/>
</dbReference>
<dbReference type="GO" id="GO:0005634">
    <property type="term" value="C:nucleus"/>
    <property type="evidence" value="ECO:0007669"/>
    <property type="project" value="UniProtKB-SubCell"/>
</dbReference>
<dbReference type="PROSITE" id="PS50191">
    <property type="entry name" value="CRAL_TRIO"/>
    <property type="match status" value="1"/>
</dbReference>